<keyword evidence="2" id="KW-0472">Membrane</keyword>
<dbReference type="OrthoDB" id="5350306at2759"/>
<accession>A0A3N4LWQ9</accession>
<gene>
    <name evidence="3" type="ORF">L211DRAFT_894035</name>
</gene>
<feature type="transmembrane region" description="Helical" evidence="2">
    <location>
        <begin position="206"/>
        <end position="230"/>
    </location>
</feature>
<evidence type="ECO:0000313" key="4">
    <source>
        <dbReference type="Proteomes" id="UP000267821"/>
    </source>
</evidence>
<dbReference type="InParanoid" id="A0A3N4LWQ9"/>
<dbReference type="Proteomes" id="UP000267821">
    <property type="component" value="Unassembled WGS sequence"/>
</dbReference>
<evidence type="ECO:0000256" key="2">
    <source>
        <dbReference type="SAM" id="Phobius"/>
    </source>
</evidence>
<evidence type="ECO:0000313" key="3">
    <source>
        <dbReference type="EMBL" id="RPB27333.1"/>
    </source>
</evidence>
<feature type="region of interest" description="Disordered" evidence="1">
    <location>
        <begin position="286"/>
        <end position="309"/>
    </location>
</feature>
<proteinExistence type="predicted"/>
<dbReference type="EMBL" id="ML121531">
    <property type="protein sequence ID" value="RPB27333.1"/>
    <property type="molecule type" value="Genomic_DNA"/>
</dbReference>
<name>A0A3N4LWQ9_9PEZI</name>
<dbReference type="AlphaFoldDB" id="A0A3N4LWQ9"/>
<evidence type="ECO:0000256" key="1">
    <source>
        <dbReference type="SAM" id="MobiDB-lite"/>
    </source>
</evidence>
<sequence length="478" mass="53202">MYLQSPMAEQVRRASAQLPESSQDSASTLPRVRDRPTPNMDPFATPARGPSQAIIAARNLPPVQIPTLGQFTAITLQPGQPIPGTIPSPTGQMPPLRTRRESHPFCHSPIFPKRALKDTVKSYNQFWPYLVSPRRHTVHIPEPDDWDENSLYRAYLYRNRYPTLLTLALLFLSLVPFTALLILLLNCYEAGRHLGYNPRVAGYCNLSNILTAMFPLSICVAACWGTIWAFRERVIVFWLSMSQGDYKWEYIPAREGTVLLSWGAFEGPGLEDLHAQGISAAQGKCPQTKVAPSASKPKPEPGPSSRPSAVVHWSDLDYTIENGTLEDILSPPEIRALYNITLPKAKTGQYPAHASKASLEWIELHQLGPQIDKDLDPDASGLTQEEKVQRWKEMRRRELYTGLNWEAKVGASASGEDRKKPTETLLTAGRTAGGWGGWVSSLNKRTGMLKGKRMDKGKGRATDIPVSEREFDISAPII</sequence>
<protein>
    <submittedName>
        <fullName evidence="3">Uncharacterized protein</fullName>
    </submittedName>
</protein>
<keyword evidence="2" id="KW-0812">Transmembrane</keyword>
<keyword evidence="2" id="KW-1133">Transmembrane helix</keyword>
<feature type="region of interest" description="Disordered" evidence="1">
    <location>
        <begin position="1"/>
        <end position="48"/>
    </location>
</feature>
<organism evidence="3 4">
    <name type="scientific">Terfezia boudieri ATCC MYA-4762</name>
    <dbReference type="NCBI Taxonomy" id="1051890"/>
    <lineage>
        <taxon>Eukaryota</taxon>
        <taxon>Fungi</taxon>
        <taxon>Dikarya</taxon>
        <taxon>Ascomycota</taxon>
        <taxon>Pezizomycotina</taxon>
        <taxon>Pezizomycetes</taxon>
        <taxon>Pezizales</taxon>
        <taxon>Pezizaceae</taxon>
        <taxon>Terfezia</taxon>
    </lineage>
</organism>
<feature type="compositionally biased region" description="Polar residues" evidence="1">
    <location>
        <begin position="18"/>
        <end position="28"/>
    </location>
</feature>
<feature type="transmembrane region" description="Helical" evidence="2">
    <location>
        <begin position="163"/>
        <end position="186"/>
    </location>
</feature>
<keyword evidence="4" id="KW-1185">Reference proteome</keyword>
<reference evidence="3 4" key="1">
    <citation type="journal article" date="2018" name="Nat. Ecol. Evol.">
        <title>Pezizomycetes genomes reveal the molecular basis of ectomycorrhizal truffle lifestyle.</title>
        <authorList>
            <person name="Murat C."/>
            <person name="Payen T."/>
            <person name="Noel B."/>
            <person name="Kuo A."/>
            <person name="Morin E."/>
            <person name="Chen J."/>
            <person name="Kohler A."/>
            <person name="Krizsan K."/>
            <person name="Balestrini R."/>
            <person name="Da Silva C."/>
            <person name="Montanini B."/>
            <person name="Hainaut M."/>
            <person name="Levati E."/>
            <person name="Barry K.W."/>
            <person name="Belfiori B."/>
            <person name="Cichocki N."/>
            <person name="Clum A."/>
            <person name="Dockter R.B."/>
            <person name="Fauchery L."/>
            <person name="Guy J."/>
            <person name="Iotti M."/>
            <person name="Le Tacon F."/>
            <person name="Lindquist E.A."/>
            <person name="Lipzen A."/>
            <person name="Malagnac F."/>
            <person name="Mello A."/>
            <person name="Molinier V."/>
            <person name="Miyauchi S."/>
            <person name="Poulain J."/>
            <person name="Riccioni C."/>
            <person name="Rubini A."/>
            <person name="Sitrit Y."/>
            <person name="Splivallo R."/>
            <person name="Traeger S."/>
            <person name="Wang M."/>
            <person name="Zifcakova L."/>
            <person name="Wipf D."/>
            <person name="Zambonelli A."/>
            <person name="Paolocci F."/>
            <person name="Nowrousian M."/>
            <person name="Ottonello S."/>
            <person name="Baldrian P."/>
            <person name="Spatafora J.W."/>
            <person name="Henrissat B."/>
            <person name="Nagy L.G."/>
            <person name="Aury J.M."/>
            <person name="Wincker P."/>
            <person name="Grigoriev I.V."/>
            <person name="Bonfante P."/>
            <person name="Martin F.M."/>
        </authorList>
    </citation>
    <scope>NUCLEOTIDE SEQUENCE [LARGE SCALE GENOMIC DNA]</scope>
    <source>
        <strain evidence="3 4">ATCC MYA-4762</strain>
    </source>
</reference>